<evidence type="ECO:0000256" key="1">
    <source>
        <dbReference type="SAM" id="MobiDB-lite"/>
    </source>
</evidence>
<feature type="transmembrane region" description="Helical" evidence="2">
    <location>
        <begin position="21"/>
        <end position="45"/>
    </location>
</feature>
<dbReference type="PANTHER" id="PTHR34219:SF1">
    <property type="entry name" value="PEPSY DOMAIN-CONTAINING PROTEIN"/>
    <property type="match status" value="1"/>
</dbReference>
<sequence>MTDRSSTVASSSAFRLFITRLHFYIGLFVGPFIFIAALTGTLYVLTPQIESLIYRDQLQTASSGTPQSLAAQIGAARAAIGDEPKLFAVRPATADGYTTRVMFTEAGLGDSENRAIFVDPVSLAVQGDLIVYGTSGILPFRTTIDYLHRNLLLGDFGRHYSELAASWLWVAVFGGVLLWFWRRGVPKSSAARGASARRLHGRIGVIIAAGLLFLSATGLTWSRWAGDHIDRFRSEVGWVTPSVSLDLGPGAVAAGGEHAEHQGHGAATAPTPSSAISEADVIGRMDQVLAAARAGGIDSPMVEIRPPRTAGKAWMVREYDRGWPTQVDTIAIDPGTMAITSRADFEMFPIVAKLIRWGIDAHMGILFGVANQIVMAALGIALMAMIVYGYVIWWSRRPAPGGSPKTLIRAFSYLTLPSKLVLVMLAAGFGIALPLMGASLIVFVLIDLVRWGLTGLADGSGSQGVRRTG</sequence>
<evidence type="ECO:0000313" key="4">
    <source>
        <dbReference type="Proteomes" id="UP000192903"/>
    </source>
</evidence>
<keyword evidence="2" id="KW-0472">Membrane</keyword>
<dbReference type="EMBL" id="FXAF01000002">
    <property type="protein sequence ID" value="SMF03444.1"/>
    <property type="molecule type" value="Genomic_DNA"/>
</dbReference>
<accession>A0A1X7CUJ7</accession>
<feature type="transmembrane region" description="Helical" evidence="2">
    <location>
        <begin position="420"/>
        <end position="446"/>
    </location>
</feature>
<evidence type="ECO:0000256" key="2">
    <source>
        <dbReference type="SAM" id="Phobius"/>
    </source>
</evidence>
<dbReference type="Pfam" id="PF03929">
    <property type="entry name" value="PepSY_TM"/>
    <property type="match status" value="1"/>
</dbReference>
<evidence type="ECO:0000313" key="3">
    <source>
        <dbReference type="EMBL" id="SMF03444.1"/>
    </source>
</evidence>
<dbReference type="AlphaFoldDB" id="A0A1X7CUJ7"/>
<dbReference type="Proteomes" id="UP000192903">
    <property type="component" value="Unassembled WGS sequence"/>
</dbReference>
<dbReference type="InterPro" id="IPR005625">
    <property type="entry name" value="PepSY-ass_TM"/>
</dbReference>
<keyword evidence="4" id="KW-1185">Reference proteome</keyword>
<dbReference type="PANTHER" id="PTHR34219">
    <property type="entry name" value="IRON-REGULATED INNER MEMBRANE PROTEIN-RELATED"/>
    <property type="match status" value="1"/>
</dbReference>
<protein>
    <submittedName>
        <fullName evidence="3">Uncharacterized iron-regulated membrane protein</fullName>
    </submittedName>
</protein>
<dbReference type="RefSeq" id="WP_234810854.1">
    <property type="nucleotide sequence ID" value="NZ_FXAF01000002.1"/>
</dbReference>
<feature type="transmembrane region" description="Helical" evidence="2">
    <location>
        <begin position="163"/>
        <end position="181"/>
    </location>
</feature>
<keyword evidence="2" id="KW-1133">Transmembrane helix</keyword>
<feature type="transmembrane region" description="Helical" evidence="2">
    <location>
        <begin position="201"/>
        <end position="221"/>
    </location>
</feature>
<gene>
    <name evidence="3" type="ORF">SAMN02982989_4620</name>
</gene>
<organism evidence="3 4">
    <name type="scientific">Xaviernesmea oryzae</name>
    <dbReference type="NCBI Taxonomy" id="464029"/>
    <lineage>
        <taxon>Bacteria</taxon>
        <taxon>Pseudomonadati</taxon>
        <taxon>Pseudomonadota</taxon>
        <taxon>Alphaproteobacteria</taxon>
        <taxon>Hyphomicrobiales</taxon>
        <taxon>Rhizobiaceae</taxon>
        <taxon>Rhizobium/Agrobacterium group</taxon>
        <taxon>Xaviernesmea</taxon>
    </lineage>
</organism>
<feature type="region of interest" description="Disordered" evidence="1">
    <location>
        <begin position="254"/>
        <end position="273"/>
    </location>
</feature>
<feature type="transmembrane region" description="Helical" evidence="2">
    <location>
        <begin position="373"/>
        <end position="393"/>
    </location>
</feature>
<name>A0A1X7CUJ7_9HYPH</name>
<keyword evidence="2" id="KW-0812">Transmembrane</keyword>
<feature type="compositionally biased region" description="Low complexity" evidence="1">
    <location>
        <begin position="264"/>
        <end position="273"/>
    </location>
</feature>
<dbReference type="STRING" id="464029.SAMN02982989_4620"/>
<proteinExistence type="predicted"/>
<reference evidence="4" key="1">
    <citation type="submission" date="2017-04" db="EMBL/GenBank/DDBJ databases">
        <authorList>
            <person name="Varghese N."/>
            <person name="Submissions S."/>
        </authorList>
    </citation>
    <scope>NUCLEOTIDE SEQUENCE [LARGE SCALE GENOMIC DNA]</scope>
    <source>
        <strain evidence="4">B4P</strain>
    </source>
</reference>